<proteinExistence type="predicted"/>
<feature type="chain" id="PRO_5012056250" evidence="2">
    <location>
        <begin position="19"/>
        <end position="355"/>
    </location>
</feature>
<evidence type="ECO:0000313" key="4">
    <source>
        <dbReference type="Proteomes" id="UP000193144"/>
    </source>
</evidence>
<evidence type="ECO:0000256" key="2">
    <source>
        <dbReference type="SAM" id="SignalP"/>
    </source>
</evidence>
<reference evidence="3 4" key="1">
    <citation type="submission" date="2016-07" db="EMBL/GenBank/DDBJ databases">
        <title>Pervasive Adenine N6-methylation of Active Genes in Fungi.</title>
        <authorList>
            <consortium name="DOE Joint Genome Institute"/>
            <person name="Mondo S.J."/>
            <person name="Dannebaum R.O."/>
            <person name="Kuo R.C."/>
            <person name="Labutti K."/>
            <person name="Haridas S."/>
            <person name="Kuo A."/>
            <person name="Salamov A."/>
            <person name="Ahrendt S.R."/>
            <person name="Lipzen A."/>
            <person name="Sullivan W."/>
            <person name="Andreopoulos W.B."/>
            <person name="Clum A."/>
            <person name="Lindquist E."/>
            <person name="Daum C."/>
            <person name="Ramamoorthy G.K."/>
            <person name="Gryganskyi A."/>
            <person name="Culley D."/>
            <person name="Magnuson J.K."/>
            <person name="James T.Y."/>
            <person name="O'Malley M.A."/>
            <person name="Stajich J.E."/>
            <person name="Spatafora J.W."/>
            <person name="Visel A."/>
            <person name="Grigoriev I.V."/>
        </authorList>
    </citation>
    <scope>NUCLEOTIDE SEQUENCE [LARGE SCALE GENOMIC DNA]</scope>
    <source>
        <strain evidence="3 4">CBS 115471</strain>
    </source>
</reference>
<dbReference type="AlphaFoldDB" id="A0A1Y2A4F4"/>
<organism evidence="3 4">
    <name type="scientific">Clohesyomyces aquaticus</name>
    <dbReference type="NCBI Taxonomy" id="1231657"/>
    <lineage>
        <taxon>Eukaryota</taxon>
        <taxon>Fungi</taxon>
        <taxon>Dikarya</taxon>
        <taxon>Ascomycota</taxon>
        <taxon>Pezizomycotina</taxon>
        <taxon>Dothideomycetes</taxon>
        <taxon>Pleosporomycetidae</taxon>
        <taxon>Pleosporales</taxon>
        <taxon>Lindgomycetaceae</taxon>
        <taxon>Clohesyomyces</taxon>
    </lineage>
</organism>
<dbReference type="Proteomes" id="UP000193144">
    <property type="component" value="Unassembled WGS sequence"/>
</dbReference>
<name>A0A1Y2A4F4_9PLEO</name>
<feature type="compositionally biased region" description="Gly residues" evidence="1">
    <location>
        <begin position="141"/>
        <end position="154"/>
    </location>
</feature>
<evidence type="ECO:0000313" key="3">
    <source>
        <dbReference type="EMBL" id="ORY17392.1"/>
    </source>
</evidence>
<dbReference type="EMBL" id="MCFA01000012">
    <property type="protein sequence ID" value="ORY17392.1"/>
    <property type="molecule type" value="Genomic_DNA"/>
</dbReference>
<keyword evidence="4" id="KW-1185">Reference proteome</keyword>
<comment type="caution">
    <text evidence="3">The sequence shown here is derived from an EMBL/GenBank/DDBJ whole genome shotgun (WGS) entry which is preliminary data.</text>
</comment>
<keyword evidence="2" id="KW-0732">Signal</keyword>
<sequence>MLPLEILTLVLLATAATATPQRQNGTPTNETSPIVTNLPDTPDAPEFVHQESTATGFGGGPMNGDPKKIHWESTADGFDHTTENAHEEPPSPTPIITTEYKPSNVLSTAAIIHTEIRVSISRLDPTNAPVSPSNTPNLNGDNGGTTGGKNGNPEGGSDPTAPTGNAASQQPTPGGQLLDEIISKLGPGNPEESHNTAPNGGQQNIPGAKNTDLAAATGSPVTAAPELTLAQAITLGSATLTLTPGLTTAVGTGSSLTSVELTTNYLGQTIIVISSSGTAVSATITSGPVTATSARTGFDAATTAKSSLEPTIGAFGTGGAAATTPKKGDAAGLRTRKCELGMDLALSVFALMLIV</sequence>
<dbReference type="OrthoDB" id="3793416at2759"/>
<gene>
    <name evidence="3" type="ORF">BCR34DRAFT_37041</name>
</gene>
<feature type="compositionally biased region" description="Polar residues" evidence="1">
    <location>
        <begin position="160"/>
        <end position="173"/>
    </location>
</feature>
<feature type="compositionally biased region" description="Polar residues" evidence="1">
    <location>
        <begin position="195"/>
        <end position="205"/>
    </location>
</feature>
<protein>
    <submittedName>
        <fullName evidence="3">Uncharacterized protein</fullName>
    </submittedName>
</protein>
<evidence type="ECO:0000256" key="1">
    <source>
        <dbReference type="SAM" id="MobiDB-lite"/>
    </source>
</evidence>
<accession>A0A1Y2A4F4</accession>
<feature type="signal peptide" evidence="2">
    <location>
        <begin position="1"/>
        <end position="18"/>
    </location>
</feature>
<feature type="region of interest" description="Disordered" evidence="1">
    <location>
        <begin position="123"/>
        <end position="219"/>
    </location>
</feature>